<keyword evidence="9" id="KW-1185">Reference proteome</keyword>
<dbReference type="GO" id="GO:0006352">
    <property type="term" value="P:DNA-templated transcription initiation"/>
    <property type="evidence" value="ECO:0007669"/>
    <property type="project" value="InterPro"/>
</dbReference>
<dbReference type="PANTHER" id="PTHR43133:SF63">
    <property type="entry name" value="RNA POLYMERASE SIGMA FACTOR FECI-RELATED"/>
    <property type="match status" value="1"/>
</dbReference>
<dbReference type="InterPro" id="IPR007627">
    <property type="entry name" value="RNA_pol_sigma70_r2"/>
</dbReference>
<organism evidence="8 9">
    <name type="scientific">Magnetospirillum aberrantis SpK</name>
    <dbReference type="NCBI Taxonomy" id="908842"/>
    <lineage>
        <taxon>Bacteria</taxon>
        <taxon>Pseudomonadati</taxon>
        <taxon>Pseudomonadota</taxon>
        <taxon>Alphaproteobacteria</taxon>
        <taxon>Rhodospirillales</taxon>
        <taxon>Rhodospirillaceae</taxon>
        <taxon>Magnetospirillum</taxon>
    </lineage>
</organism>
<dbReference type="SUPFAM" id="SSF88659">
    <property type="entry name" value="Sigma3 and sigma4 domains of RNA polymerase sigma factors"/>
    <property type="match status" value="1"/>
</dbReference>
<evidence type="ECO:0000313" key="8">
    <source>
        <dbReference type="EMBL" id="NFV81059.1"/>
    </source>
</evidence>
<dbReference type="InterPro" id="IPR014284">
    <property type="entry name" value="RNA_pol_sigma-70_dom"/>
</dbReference>
<dbReference type="Gene3D" id="1.10.10.10">
    <property type="entry name" value="Winged helix-like DNA-binding domain superfamily/Winged helix DNA-binding domain"/>
    <property type="match status" value="1"/>
</dbReference>
<dbReference type="PANTHER" id="PTHR43133">
    <property type="entry name" value="RNA POLYMERASE ECF-TYPE SIGMA FACTO"/>
    <property type="match status" value="1"/>
</dbReference>
<dbReference type="InterPro" id="IPR013249">
    <property type="entry name" value="RNA_pol_sigma70_r4_t2"/>
</dbReference>
<evidence type="ECO:0000259" key="7">
    <source>
        <dbReference type="Pfam" id="PF08281"/>
    </source>
</evidence>
<evidence type="ECO:0000259" key="6">
    <source>
        <dbReference type="Pfam" id="PF04542"/>
    </source>
</evidence>
<proteinExistence type="inferred from homology"/>
<dbReference type="CDD" id="cd06171">
    <property type="entry name" value="Sigma70_r4"/>
    <property type="match status" value="1"/>
</dbReference>
<dbReference type="GO" id="GO:0016987">
    <property type="term" value="F:sigma factor activity"/>
    <property type="evidence" value="ECO:0007669"/>
    <property type="project" value="UniProtKB-KW"/>
</dbReference>
<feature type="domain" description="RNA polymerase sigma-70 region 2" evidence="6">
    <location>
        <begin position="39"/>
        <end position="110"/>
    </location>
</feature>
<keyword evidence="5" id="KW-0732">Signal</keyword>
<dbReference type="Pfam" id="PF08281">
    <property type="entry name" value="Sigma70_r4_2"/>
    <property type="match status" value="1"/>
</dbReference>
<comment type="similarity">
    <text evidence="1">Belongs to the sigma-70 factor family. ECF subfamily.</text>
</comment>
<keyword evidence="2" id="KW-0805">Transcription regulation</keyword>
<dbReference type="AlphaFoldDB" id="A0A7C9QVC8"/>
<dbReference type="NCBIfam" id="TIGR02937">
    <property type="entry name" value="sigma70-ECF"/>
    <property type="match status" value="1"/>
</dbReference>
<dbReference type="InterPro" id="IPR013324">
    <property type="entry name" value="RNA_pol_sigma_r3/r4-like"/>
</dbReference>
<keyword evidence="3" id="KW-0731">Sigma factor</keyword>
<name>A0A7C9QVC8_9PROT</name>
<evidence type="ECO:0000256" key="5">
    <source>
        <dbReference type="SAM" id="SignalP"/>
    </source>
</evidence>
<evidence type="ECO:0000256" key="2">
    <source>
        <dbReference type="ARBA" id="ARBA00023015"/>
    </source>
</evidence>
<dbReference type="InterPro" id="IPR013325">
    <property type="entry name" value="RNA_pol_sigma_r2"/>
</dbReference>
<reference evidence="8 9" key="1">
    <citation type="submission" date="2020-02" db="EMBL/GenBank/DDBJ databases">
        <authorList>
            <person name="Dziuba M."/>
            <person name="Kuznetsov B."/>
            <person name="Mardanov A."/>
            <person name="Ravin N."/>
            <person name="Grouzdev D."/>
        </authorList>
    </citation>
    <scope>NUCLEOTIDE SEQUENCE [LARGE SCALE GENOMIC DNA]</scope>
    <source>
        <strain evidence="8 9">SpK</strain>
    </source>
</reference>
<keyword evidence="4" id="KW-0804">Transcription</keyword>
<dbReference type="InterPro" id="IPR039425">
    <property type="entry name" value="RNA_pol_sigma-70-like"/>
</dbReference>
<sequence>MRAIVIIIRILSGCSLSCLSAAQQCHGATLKSRPSKLSLYMTHRSSLVNYATPIVGCRARAEDIVQDAYLRFDTMERRQQAADDDAISHPVAYLYRIVRNLSLNCVRRQASEGLSAGSEVLESLSTTAPTPEREVQCREELQLVAEALAGLPERTRRAFELYRLGGHTLQQVASILGISVGLTHQLVRDAMTCCADRLGGRD</sequence>
<evidence type="ECO:0000256" key="3">
    <source>
        <dbReference type="ARBA" id="ARBA00023082"/>
    </source>
</evidence>
<dbReference type="EMBL" id="JAAIYP010000039">
    <property type="protein sequence ID" value="NFV81059.1"/>
    <property type="molecule type" value="Genomic_DNA"/>
</dbReference>
<dbReference type="InterPro" id="IPR036388">
    <property type="entry name" value="WH-like_DNA-bd_sf"/>
</dbReference>
<dbReference type="SUPFAM" id="SSF88946">
    <property type="entry name" value="Sigma2 domain of RNA polymerase sigma factors"/>
    <property type="match status" value="1"/>
</dbReference>
<protein>
    <submittedName>
        <fullName evidence="8">Sigma-70 family RNA polymerase sigma factor</fullName>
    </submittedName>
</protein>
<dbReference type="Pfam" id="PF04542">
    <property type="entry name" value="Sigma70_r2"/>
    <property type="match status" value="1"/>
</dbReference>
<dbReference type="Proteomes" id="UP000480684">
    <property type="component" value="Unassembled WGS sequence"/>
</dbReference>
<feature type="signal peptide" evidence="5">
    <location>
        <begin position="1"/>
        <end position="21"/>
    </location>
</feature>
<evidence type="ECO:0000256" key="1">
    <source>
        <dbReference type="ARBA" id="ARBA00010641"/>
    </source>
</evidence>
<evidence type="ECO:0000256" key="4">
    <source>
        <dbReference type="ARBA" id="ARBA00023163"/>
    </source>
</evidence>
<comment type="caution">
    <text evidence="8">The sequence shown here is derived from an EMBL/GenBank/DDBJ whole genome shotgun (WGS) entry which is preliminary data.</text>
</comment>
<gene>
    <name evidence="8" type="ORF">G4223_13150</name>
</gene>
<feature type="chain" id="PRO_5028811317" evidence="5">
    <location>
        <begin position="22"/>
        <end position="202"/>
    </location>
</feature>
<accession>A0A7C9QVC8</accession>
<dbReference type="GO" id="GO:0003677">
    <property type="term" value="F:DNA binding"/>
    <property type="evidence" value="ECO:0007669"/>
    <property type="project" value="InterPro"/>
</dbReference>
<dbReference type="Gene3D" id="1.10.1740.10">
    <property type="match status" value="1"/>
</dbReference>
<feature type="domain" description="RNA polymerase sigma factor 70 region 4 type 2" evidence="7">
    <location>
        <begin position="142"/>
        <end position="194"/>
    </location>
</feature>
<evidence type="ECO:0000313" key="9">
    <source>
        <dbReference type="Proteomes" id="UP000480684"/>
    </source>
</evidence>